<dbReference type="InterPro" id="IPR027417">
    <property type="entry name" value="P-loop_NTPase"/>
</dbReference>
<dbReference type="Pfam" id="PF04548">
    <property type="entry name" value="AIG1"/>
    <property type="match status" value="3"/>
</dbReference>
<reference evidence="6" key="1">
    <citation type="submission" date="2013-10" db="EMBL/GenBank/DDBJ databases">
        <authorList>
            <person name="Schartl M."/>
            <person name="Warren W."/>
        </authorList>
    </citation>
    <scope>NUCLEOTIDE SEQUENCE [LARGE SCALE GENOMIC DNA]</scope>
    <source>
        <strain evidence="6">female</strain>
    </source>
</reference>
<name>A0A096LQW3_POEFO</name>
<feature type="domain" description="AIG1-type G" evidence="4">
    <location>
        <begin position="498"/>
        <end position="702"/>
    </location>
</feature>
<evidence type="ECO:0000256" key="3">
    <source>
        <dbReference type="ARBA" id="ARBA00023134"/>
    </source>
</evidence>
<dbReference type="AlphaFoldDB" id="A0A096LQW3"/>
<dbReference type="eggNOG" id="ENOG502RB0C">
    <property type="taxonomic scope" value="Eukaryota"/>
</dbReference>
<dbReference type="InterPro" id="IPR045058">
    <property type="entry name" value="GIMA/IAN/Toc"/>
</dbReference>
<keyword evidence="2" id="KW-0547">Nucleotide-binding</keyword>
<evidence type="ECO:0000313" key="5">
    <source>
        <dbReference type="Ensembl" id="ENSPFOP00000021554.1"/>
    </source>
</evidence>
<sequence length="854" mass="98236">MMASDISNSAQSNHSTELRIVLIGGRYNDLRSGKSSAGNFILGQNVFNTSRRTAQSEARQQEVFSRRVTVVDTPGWWWTWPKENTPKLDQIEIQNSVHLCPPGPHVFLLVIPVDLHLSEQIKSSLKDHLELFNVDVFSHTIVLFTAVDPCNETIESKIRRNPALQWILQQCGNRKHFLNISNREDRDQVKKLLKKIETLITNNGFRHCSVDRSQGETLRKEMRDLTERASKRFDQVQKQRNKQRNKLKLQIEDGKVLPDHLRIVMIGGSLAGKSSTGNTILEKNRFNVDKKGYRRTTHSEISHGVVEGRRLTVVDSPGWFYINTLQETSEMDKLEIENSVNLCPPGPHAVLLVIDLETAMSASYLRSVQEHMSLFREEIWKHTLVLFTYGDLLGVKTVEERIESDEGLQWIVNKCENRYHVLNNKDHSDKTQVKELLEKIEEMWAGNEDPYYEVELDRAAELETKRETGDKMARRLKKINERKTRVLKELIGGKLHPITDIRIVLVGQKSSGKSIAGNTILFKDCFSVTSHRAWLKKNYQDQRETSPCVKHEGNFDGVKVSVVETPGWFSDPTPPDWIKDEVLHSVSMCSPGPHVFLLLVPIIRSFTEKDLKALVEIMKPLTERVWRHCMVVFTWGNWINDVPVENYIVREGKELQELLEKCGNRYHVLNLDCSDYSVQVQELFQKIIDMVKQIKKCFNKGEENKLWILPLQAKQIEKEWNRREQELVERMMKALAKEPEESTEPPAKAANSMDEFYIPDLSGDVTSEYGSISDNRRRQCHDQVAEWLTKTVRASAISSGIGSICSSNTYMENFDEYSPVDKIHPPMASFSQNGKEDPLSIFSKLSKIQRRNSC</sequence>
<evidence type="ECO:0000259" key="4">
    <source>
        <dbReference type="PROSITE" id="PS51720"/>
    </source>
</evidence>
<dbReference type="EMBL" id="AYCK01009552">
    <property type="status" value="NOT_ANNOTATED_CDS"/>
    <property type="molecule type" value="Genomic_DNA"/>
</dbReference>
<dbReference type="PANTHER" id="PTHR10903:SF107">
    <property type="entry name" value="GTPASE IMAP FAMILY MEMBER 4-LIKE-RELATED"/>
    <property type="match status" value="1"/>
</dbReference>
<feature type="domain" description="AIG1-type G" evidence="4">
    <location>
        <begin position="19"/>
        <end position="216"/>
    </location>
</feature>
<accession>A0A096LQW3</accession>
<dbReference type="Ensembl" id="ENSPFOT00000030509.1">
    <property type="protein sequence ID" value="ENSPFOP00000021554.1"/>
    <property type="gene ID" value="ENSPFOG00000012732.2"/>
</dbReference>
<reference evidence="5" key="3">
    <citation type="submission" date="2025-09" db="UniProtKB">
        <authorList>
            <consortium name="Ensembl"/>
        </authorList>
    </citation>
    <scope>IDENTIFICATION</scope>
</reference>
<dbReference type="PROSITE" id="PS51720">
    <property type="entry name" value="G_AIG1"/>
    <property type="match status" value="3"/>
</dbReference>
<dbReference type="GeneTree" id="ENSGT00940000162556"/>
<keyword evidence="6" id="KW-1185">Reference proteome</keyword>
<dbReference type="GO" id="GO:0005525">
    <property type="term" value="F:GTP binding"/>
    <property type="evidence" value="ECO:0007669"/>
    <property type="project" value="UniProtKB-KW"/>
</dbReference>
<dbReference type="PANTHER" id="PTHR10903">
    <property type="entry name" value="GTPASE, IMAP FAMILY MEMBER-RELATED"/>
    <property type="match status" value="1"/>
</dbReference>
<dbReference type="EMBL" id="AYCK01009554">
    <property type="status" value="NOT_ANNOTATED_CDS"/>
    <property type="molecule type" value="Genomic_DNA"/>
</dbReference>
<proteinExistence type="inferred from homology"/>
<dbReference type="FunFam" id="3.40.50.300:FF:001809">
    <property type="entry name" value="Si:ch1073-365p7.2"/>
    <property type="match status" value="3"/>
</dbReference>
<protein>
    <submittedName>
        <fullName evidence="5">GTPase IMAP family member 8-like</fullName>
    </submittedName>
</protein>
<comment type="similarity">
    <text evidence="1">Belongs to the TRAFAC class TrmE-Era-EngA-EngB-Septin-like GTPase superfamily. AIG1/Toc34/Toc159-like paraseptin GTPase family. IAN subfamily.</text>
</comment>
<dbReference type="EMBL" id="AYCK01009555">
    <property type="status" value="NOT_ANNOTATED_CDS"/>
    <property type="molecule type" value="Genomic_DNA"/>
</dbReference>
<organism evidence="5 6">
    <name type="scientific">Poecilia formosa</name>
    <name type="common">Amazon molly</name>
    <name type="synonym">Limia formosa</name>
    <dbReference type="NCBI Taxonomy" id="48698"/>
    <lineage>
        <taxon>Eukaryota</taxon>
        <taxon>Metazoa</taxon>
        <taxon>Chordata</taxon>
        <taxon>Craniata</taxon>
        <taxon>Vertebrata</taxon>
        <taxon>Euteleostomi</taxon>
        <taxon>Actinopterygii</taxon>
        <taxon>Neopterygii</taxon>
        <taxon>Teleostei</taxon>
        <taxon>Neoteleostei</taxon>
        <taxon>Acanthomorphata</taxon>
        <taxon>Ovalentaria</taxon>
        <taxon>Atherinomorphae</taxon>
        <taxon>Cyprinodontiformes</taxon>
        <taxon>Poeciliidae</taxon>
        <taxon>Poeciliinae</taxon>
        <taxon>Poecilia</taxon>
    </lineage>
</organism>
<evidence type="ECO:0000256" key="2">
    <source>
        <dbReference type="ARBA" id="ARBA00022741"/>
    </source>
</evidence>
<keyword evidence="3" id="KW-0342">GTP-binding</keyword>
<dbReference type="Proteomes" id="UP000028760">
    <property type="component" value="Unassembled WGS sequence"/>
</dbReference>
<feature type="domain" description="AIG1-type G" evidence="4">
    <location>
        <begin position="258"/>
        <end position="461"/>
    </location>
</feature>
<dbReference type="Gene3D" id="3.40.50.300">
    <property type="entry name" value="P-loop containing nucleotide triphosphate hydrolases"/>
    <property type="match status" value="3"/>
</dbReference>
<dbReference type="InterPro" id="IPR006703">
    <property type="entry name" value="G_AIG1"/>
</dbReference>
<reference evidence="5" key="2">
    <citation type="submission" date="2025-08" db="UniProtKB">
        <authorList>
            <consortium name="Ensembl"/>
        </authorList>
    </citation>
    <scope>IDENTIFICATION</scope>
</reference>
<evidence type="ECO:0000256" key="1">
    <source>
        <dbReference type="ARBA" id="ARBA00008535"/>
    </source>
</evidence>
<dbReference type="EMBL" id="AYCK01009553">
    <property type="status" value="NOT_ANNOTATED_CDS"/>
    <property type="molecule type" value="Genomic_DNA"/>
</dbReference>
<dbReference type="SUPFAM" id="SSF52540">
    <property type="entry name" value="P-loop containing nucleoside triphosphate hydrolases"/>
    <property type="match status" value="3"/>
</dbReference>
<evidence type="ECO:0000313" key="6">
    <source>
        <dbReference type="Proteomes" id="UP000028760"/>
    </source>
</evidence>